<reference evidence="1 2" key="1">
    <citation type="journal article" date="2024" name="Ann. Entomol. Soc. Am.">
        <title>Genomic analyses of the southern and eastern yellowjacket wasps (Hymenoptera: Vespidae) reveal evolutionary signatures of social life.</title>
        <authorList>
            <person name="Catto M.A."/>
            <person name="Caine P.B."/>
            <person name="Orr S.E."/>
            <person name="Hunt B.G."/>
            <person name="Goodisman M.A.D."/>
        </authorList>
    </citation>
    <scope>NUCLEOTIDE SEQUENCE [LARGE SCALE GENOMIC DNA]</scope>
    <source>
        <strain evidence="1">233</strain>
        <tissue evidence="1">Head and thorax</tissue>
    </source>
</reference>
<comment type="caution">
    <text evidence="1">The sequence shown here is derived from an EMBL/GenBank/DDBJ whole genome shotgun (WGS) entry which is preliminary data.</text>
</comment>
<organism evidence="1 2">
    <name type="scientific">Vespula squamosa</name>
    <name type="common">Southern yellow jacket</name>
    <name type="synonym">Wasp</name>
    <dbReference type="NCBI Taxonomy" id="30214"/>
    <lineage>
        <taxon>Eukaryota</taxon>
        <taxon>Metazoa</taxon>
        <taxon>Ecdysozoa</taxon>
        <taxon>Arthropoda</taxon>
        <taxon>Hexapoda</taxon>
        <taxon>Insecta</taxon>
        <taxon>Pterygota</taxon>
        <taxon>Neoptera</taxon>
        <taxon>Endopterygota</taxon>
        <taxon>Hymenoptera</taxon>
        <taxon>Apocrita</taxon>
        <taxon>Aculeata</taxon>
        <taxon>Vespoidea</taxon>
        <taxon>Vespidae</taxon>
        <taxon>Vespinae</taxon>
        <taxon>Vespula</taxon>
    </lineage>
</organism>
<evidence type="ECO:0000313" key="2">
    <source>
        <dbReference type="Proteomes" id="UP001607302"/>
    </source>
</evidence>
<proteinExistence type="predicted"/>
<dbReference type="AlphaFoldDB" id="A0ABD2BRN5"/>
<dbReference type="EMBL" id="JAUDFV010000064">
    <property type="protein sequence ID" value="KAL2735442.1"/>
    <property type="molecule type" value="Genomic_DNA"/>
</dbReference>
<keyword evidence="2" id="KW-1185">Reference proteome</keyword>
<sequence>MAESSRSKIRVPSEFNFDVVKGFVEFIFQSEQLEKEFETMSAEVSIESPLYTHPQAVSLNLIDAIMPTVNLVAWRKRRPRKCGILRRIFPRTENEQSRTLSYNKVFSLITSNTVELVESVNELQRPQDRRRLDVPRCCYSPATTVWQIKLNPPTGHWPIDRFSFGVLRASRLKVGIEEERGELGNTRTTDERIAATERVAKRLLKRVEVYMFDDPSTSFVFSIQIKSDIRTSARAAYFCERLAMESQRNRLESSSKKERFELRRINFNDHEDTFPIPWVLVPSSLGYARIIQILEEPASLRAKVPERNEKWTFEN</sequence>
<evidence type="ECO:0000313" key="1">
    <source>
        <dbReference type="EMBL" id="KAL2735442.1"/>
    </source>
</evidence>
<protein>
    <submittedName>
        <fullName evidence="1">Uncharacterized protein</fullName>
    </submittedName>
</protein>
<accession>A0ABD2BRN5</accession>
<name>A0ABD2BRN5_VESSQ</name>
<gene>
    <name evidence="1" type="ORF">V1478_003082</name>
</gene>
<dbReference type="Proteomes" id="UP001607302">
    <property type="component" value="Unassembled WGS sequence"/>
</dbReference>